<dbReference type="GO" id="GO:0016874">
    <property type="term" value="F:ligase activity"/>
    <property type="evidence" value="ECO:0007669"/>
    <property type="project" value="UniProtKB-KW"/>
</dbReference>
<dbReference type="RefSeq" id="WP_263235356.1">
    <property type="nucleotide sequence ID" value="NZ_CP106794.1"/>
</dbReference>
<sequence length="210" mass="22284">MAWDVLLRPEHGDVRARPYDDPLALLVDLVQEYDVQPPLQLVPLTDDPTVAMTWHQQLPEQGIEGIVAKPATSDYKSGRIWKKIRHAETVEADVVGYAGPAARPRALAVRLPAGRIALSQSLKAPLAAQIAVHFAASGPSRTARTRAGEAYAKTAPGLVVEVLAGTTRHAVVTVTRLRSPFQYAGLCGAGHHGADRGLVMAGKGAIAKAA</sequence>
<evidence type="ECO:0000313" key="1">
    <source>
        <dbReference type="EMBL" id="UXY25044.1"/>
    </source>
</evidence>
<dbReference type="EMBL" id="CP106794">
    <property type="protein sequence ID" value="UXY25044.1"/>
    <property type="molecule type" value="Genomic_DNA"/>
</dbReference>
<gene>
    <name evidence="1" type="ORF">N8I84_42235</name>
</gene>
<keyword evidence="2" id="KW-1185">Reference proteome</keyword>
<dbReference type="Gene3D" id="3.30.470.30">
    <property type="entry name" value="DNA ligase/mRNA capping enzyme"/>
    <property type="match status" value="1"/>
</dbReference>
<reference evidence="1" key="1">
    <citation type="submission" date="2022-10" db="EMBL/GenBank/DDBJ databases">
        <authorList>
            <person name="Mo P."/>
        </authorList>
    </citation>
    <scope>NUCLEOTIDE SEQUENCE</scope>
    <source>
        <strain evidence="1">HUAS 13-4</strain>
        <plasmid evidence="1">punmamed2</plasmid>
    </source>
</reference>
<keyword evidence="1" id="KW-0436">Ligase</keyword>
<keyword evidence="1" id="KW-0614">Plasmid</keyword>
<protein>
    <submittedName>
        <fullName evidence="1">ATP-dependent DNA ligase</fullName>
    </submittedName>
</protein>
<dbReference type="SUPFAM" id="SSF56091">
    <property type="entry name" value="DNA ligase/mRNA capping enzyme, catalytic domain"/>
    <property type="match status" value="1"/>
</dbReference>
<proteinExistence type="predicted"/>
<dbReference type="Proteomes" id="UP001061298">
    <property type="component" value="Plasmid punmamed2"/>
</dbReference>
<evidence type="ECO:0000313" key="2">
    <source>
        <dbReference type="Proteomes" id="UP001061298"/>
    </source>
</evidence>
<name>A0ABY6EEG4_9ACTN</name>
<organism evidence="1 2">
    <name type="scientific">Streptomyces cynarae</name>
    <dbReference type="NCBI Taxonomy" id="2981134"/>
    <lineage>
        <taxon>Bacteria</taxon>
        <taxon>Bacillati</taxon>
        <taxon>Actinomycetota</taxon>
        <taxon>Actinomycetes</taxon>
        <taxon>Kitasatosporales</taxon>
        <taxon>Streptomycetaceae</taxon>
        <taxon>Streptomyces</taxon>
    </lineage>
</organism>
<geneLocation type="plasmid" evidence="1 2">
    <name>punmamed2</name>
</geneLocation>
<accession>A0ABY6EEG4</accession>